<keyword evidence="2" id="KW-0472">Membrane</keyword>
<sequence>MAPTTIHAAPAEVEAPRQELSEAPAPESAPDAALIRAALEDGDLTTARELALARSEAEPSAANFQLEAEVWEALGDYANAKRAYGQALEALPEGADEREEIRAKIAELEAASRGTRADEPESSHRERLDRERADRLAALAPKLPPPPEVVDTPAPEPIVKKWYFWVTLGAIVASAGAIVGIAVASAVEDSQDTATGAARRPTPAGGVVFRF</sequence>
<gene>
    <name evidence="3" type="ORF">ENSA5_01690</name>
</gene>
<protein>
    <recommendedName>
        <fullName evidence="5">Tetratricopeptide repeat protein</fullName>
    </recommendedName>
</protein>
<proteinExistence type="predicted"/>
<feature type="compositionally biased region" description="Basic and acidic residues" evidence="1">
    <location>
        <begin position="115"/>
        <end position="135"/>
    </location>
</feature>
<evidence type="ECO:0000256" key="1">
    <source>
        <dbReference type="SAM" id="MobiDB-lite"/>
    </source>
</evidence>
<evidence type="ECO:0000256" key="2">
    <source>
        <dbReference type="SAM" id="Phobius"/>
    </source>
</evidence>
<keyword evidence="2" id="KW-1133">Transmembrane helix</keyword>
<feature type="transmembrane region" description="Helical" evidence="2">
    <location>
        <begin position="162"/>
        <end position="184"/>
    </location>
</feature>
<feature type="region of interest" description="Disordered" evidence="1">
    <location>
        <begin position="1"/>
        <end position="30"/>
    </location>
</feature>
<dbReference type="RefSeq" id="WP_181197121.1">
    <property type="nucleotide sequence ID" value="NZ_PVNK01000005.1"/>
</dbReference>
<accession>A0A2S9YL74</accession>
<keyword evidence="4" id="KW-1185">Reference proteome</keyword>
<feature type="compositionally biased region" description="Low complexity" evidence="1">
    <location>
        <begin position="21"/>
        <end position="30"/>
    </location>
</feature>
<evidence type="ECO:0000313" key="3">
    <source>
        <dbReference type="EMBL" id="PRQ05849.1"/>
    </source>
</evidence>
<name>A0A2S9YL74_9BACT</name>
<comment type="caution">
    <text evidence="3">The sequence shown here is derived from an EMBL/GenBank/DDBJ whole genome shotgun (WGS) entry which is preliminary data.</text>
</comment>
<feature type="region of interest" description="Disordered" evidence="1">
    <location>
        <begin position="107"/>
        <end position="149"/>
    </location>
</feature>
<keyword evidence="2" id="KW-0812">Transmembrane</keyword>
<organism evidence="3 4">
    <name type="scientific">Enhygromyxa salina</name>
    <dbReference type="NCBI Taxonomy" id="215803"/>
    <lineage>
        <taxon>Bacteria</taxon>
        <taxon>Pseudomonadati</taxon>
        <taxon>Myxococcota</taxon>
        <taxon>Polyangia</taxon>
        <taxon>Nannocystales</taxon>
        <taxon>Nannocystaceae</taxon>
        <taxon>Enhygromyxa</taxon>
    </lineage>
</organism>
<evidence type="ECO:0000313" key="4">
    <source>
        <dbReference type="Proteomes" id="UP000237968"/>
    </source>
</evidence>
<evidence type="ECO:0008006" key="5">
    <source>
        <dbReference type="Google" id="ProtNLM"/>
    </source>
</evidence>
<dbReference type="Proteomes" id="UP000237968">
    <property type="component" value="Unassembled WGS sequence"/>
</dbReference>
<reference evidence="3 4" key="1">
    <citation type="submission" date="2018-03" db="EMBL/GenBank/DDBJ databases">
        <title>Draft Genome Sequences of the Obligatory Marine Myxobacteria Enhygromyxa salina SWB005.</title>
        <authorList>
            <person name="Poehlein A."/>
            <person name="Moghaddam J.A."/>
            <person name="Harms H."/>
            <person name="Alanjari M."/>
            <person name="Koenig G.M."/>
            <person name="Daniel R."/>
            <person name="Schaeberle T.F."/>
        </authorList>
    </citation>
    <scope>NUCLEOTIDE SEQUENCE [LARGE SCALE GENOMIC DNA]</scope>
    <source>
        <strain evidence="3 4">SWB005</strain>
    </source>
</reference>
<dbReference type="EMBL" id="PVNK01000005">
    <property type="protein sequence ID" value="PRQ05849.1"/>
    <property type="molecule type" value="Genomic_DNA"/>
</dbReference>
<dbReference type="AlphaFoldDB" id="A0A2S9YL74"/>